<dbReference type="EMBL" id="CP060696">
    <property type="protein sequence ID" value="QNO18648.1"/>
    <property type="molecule type" value="Genomic_DNA"/>
</dbReference>
<evidence type="ECO:0000313" key="14">
    <source>
        <dbReference type="Proteomes" id="UP000516046"/>
    </source>
</evidence>
<keyword evidence="6 10" id="KW-0573">Peptidoglycan synthesis</keyword>
<reference evidence="13 14" key="1">
    <citation type="submission" date="2020-08" db="EMBL/GenBank/DDBJ databases">
        <authorList>
            <person name="Ren C."/>
            <person name="Gu Y."/>
            <person name="Xu Y."/>
        </authorList>
    </citation>
    <scope>NUCLEOTIDE SEQUENCE [LARGE SCALE GENOMIC DNA]</scope>
    <source>
        <strain evidence="13 14">LBM18003</strain>
    </source>
</reference>
<evidence type="ECO:0000256" key="7">
    <source>
        <dbReference type="ARBA" id="ARBA00023136"/>
    </source>
</evidence>
<comment type="catalytic activity">
    <reaction evidence="10">
        <text>di-trans,octa-cis-undecaprenyl diphospho-N-acetyl-alpha-D-muramoyl-L-alanyl-D-glutamyl-meso-2,6-diaminopimeloyl-D-alanyl-D-alanine + UDP-N-acetyl-alpha-D-glucosamine = di-trans,octa-cis-undecaprenyl diphospho-[N-acetyl-alpha-D-glucosaminyl-(1-&gt;4)]-N-acetyl-alpha-D-muramoyl-L-alanyl-D-glutamyl-meso-2,6-diaminopimeloyl-D-alanyl-D-alanine + UDP + H(+)</text>
        <dbReference type="Rhea" id="RHEA:31227"/>
        <dbReference type="ChEBI" id="CHEBI:15378"/>
        <dbReference type="ChEBI" id="CHEBI:57705"/>
        <dbReference type="ChEBI" id="CHEBI:58223"/>
        <dbReference type="ChEBI" id="CHEBI:61387"/>
        <dbReference type="ChEBI" id="CHEBI:61388"/>
        <dbReference type="EC" id="2.4.1.227"/>
    </reaction>
</comment>
<dbReference type="GO" id="GO:0008360">
    <property type="term" value="P:regulation of cell shape"/>
    <property type="evidence" value="ECO:0007669"/>
    <property type="project" value="UniProtKB-KW"/>
</dbReference>
<keyword evidence="4 10" id="KW-0808">Transferase</keyword>
<evidence type="ECO:0000256" key="3">
    <source>
        <dbReference type="ARBA" id="ARBA00022676"/>
    </source>
</evidence>
<dbReference type="NCBIfam" id="TIGR01133">
    <property type="entry name" value="murG"/>
    <property type="match status" value="1"/>
</dbReference>
<dbReference type="GO" id="GO:0051301">
    <property type="term" value="P:cell division"/>
    <property type="evidence" value="ECO:0007669"/>
    <property type="project" value="UniProtKB-KW"/>
</dbReference>
<feature type="binding site" evidence="10">
    <location>
        <position position="303"/>
    </location>
    <ligand>
        <name>UDP-N-acetyl-alpha-D-glucosamine</name>
        <dbReference type="ChEBI" id="CHEBI:57705"/>
    </ligand>
</feature>
<dbReference type="PANTHER" id="PTHR21015:SF22">
    <property type="entry name" value="GLYCOSYLTRANSFERASE"/>
    <property type="match status" value="1"/>
</dbReference>
<protein>
    <recommendedName>
        <fullName evidence="10">UDP-N-acetylglucosamine--N-acetylmuramyl-(pentapeptide) pyrophosphoryl-undecaprenol N-acetylglucosamine transferase</fullName>
        <ecNumber evidence="10">2.4.1.227</ecNumber>
    </recommendedName>
    <alternativeName>
        <fullName evidence="10">Undecaprenyl-PP-MurNAc-pentapeptide-UDPGlcNAc GlcNAc transferase</fullName>
    </alternativeName>
</protein>
<evidence type="ECO:0000256" key="8">
    <source>
        <dbReference type="ARBA" id="ARBA00023306"/>
    </source>
</evidence>
<dbReference type="SUPFAM" id="SSF53756">
    <property type="entry name" value="UDP-Glycosyltransferase/glycogen phosphorylase"/>
    <property type="match status" value="1"/>
</dbReference>
<comment type="caution">
    <text evidence="10">Lacks conserved residue(s) required for the propagation of feature annotation.</text>
</comment>
<dbReference type="Pfam" id="PF04101">
    <property type="entry name" value="Glyco_tran_28_C"/>
    <property type="match status" value="1"/>
</dbReference>
<feature type="binding site" evidence="10">
    <location>
        <position position="170"/>
    </location>
    <ligand>
        <name>UDP-N-acetyl-alpha-D-glucosamine</name>
        <dbReference type="ChEBI" id="CHEBI:57705"/>
    </ligand>
</feature>
<dbReference type="KEGG" id="caml:H6X83_03090"/>
<dbReference type="PANTHER" id="PTHR21015">
    <property type="entry name" value="UDP-N-ACETYLGLUCOSAMINE--N-ACETYLMURAMYL-(PENTAPEPTIDE) PYROPHOSPHORYL-UNDECAPRENOL N-ACETYLGLUCOSAMINE TRANSFERASE 1"/>
    <property type="match status" value="1"/>
</dbReference>
<dbReference type="GO" id="GO:0009252">
    <property type="term" value="P:peptidoglycan biosynthetic process"/>
    <property type="evidence" value="ECO:0007669"/>
    <property type="project" value="UniProtKB-UniRule"/>
</dbReference>
<feature type="domain" description="Glycosyl transferase family 28 C-terminal" evidence="12">
    <location>
        <begin position="193"/>
        <end position="352"/>
    </location>
</feature>
<feature type="binding site" evidence="10">
    <location>
        <begin position="10"/>
        <end position="12"/>
    </location>
    <ligand>
        <name>UDP-N-acetyl-alpha-D-glucosamine</name>
        <dbReference type="ChEBI" id="CHEBI:57705"/>
    </ligand>
</feature>
<keyword evidence="5 10" id="KW-0133">Cell shape</keyword>
<name>A0A7G9WIY6_9FIRM</name>
<evidence type="ECO:0000313" key="13">
    <source>
        <dbReference type="EMBL" id="QNO18648.1"/>
    </source>
</evidence>
<accession>A0A7G9WIY6</accession>
<feature type="binding site" evidence="10">
    <location>
        <position position="258"/>
    </location>
    <ligand>
        <name>UDP-N-acetyl-alpha-D-glucosamine</name>
        <dbReference type="ChEBI" id="CHEBI:57705"/>
    </ligand>
</feature>
<evidence type="ECO:0000256" key="4">
    <source>
        <dbReference type="ARBA" id="ARBA00022679"/>
    </source>
</evidence>
<organism evidence="13 14">
    <name type="scientific">Caproicibacterium amylolyticum</name>
    <dbReference type="NCBI Taxonomy" id="2766537"/>
    <lineage>
        <taxon>Bacteria</taxon>
        <taxon>Bacillati</taxon>
        <taxon>Bacillota</taxon>
        <taxon>Clostridia</taxon>
        <taxon>Eubacteriales</taxon>
        <taxon>Oscillospiraceae</taxon>
        <taxon>Caproicibacterium</taxon>
    </lineage>
</organism>
<dbReference type="GO" id="GO:0071555">
    <property type="term" value="P:cell wall organization"/>
    <property type="evidence" value="ECO:0007669"/>
    <property type="project" value="UniProtKB-KW"/>
</dbReference>
<evidence type="ECO:0000256" key="2">
    <source>
        <dbReference type="ARBA" id="ARBA00022618"/>
    </source>
</evidence>
<dbReference type="InterPro" id="IPR004276">
    <property type="entry name" value="GlycoTrans_28_N"/>
</dbReference>
<evidence type="ECO:0000256" key="5">
    <source>
        <dbReference type="ARBA" id="ARBA00022960"/>
    </source>
</evidence>
<dbReference type="UniPathway" id="UPA00219"/>
<dbReference type="GO" id="GO:0050511">
    <property type="term" value="F:undecaprenyldiphospho-muramoylpentapeptide beta-N-acetylglucosaminyltransferase activity"/>
    <property type="evidence" value="ECO:0007669"/>
    <property type="project" value="UniProtKB-UniRule"/>
</dbReference>
<evidence type="ECO:0000256" key="10">
    <source>
        <dbReference type="HAMAP-Rule" id="MF_00033"/>
    </source>
</evidence>
<comment type="similarity">
    <text evidence="10">Belongs to the glycosyltransferase 28 family. MurG subfamily.</text>
</comment>
<keyword evidence="8 10" id="KW-0131">Cell cycle</keyword>
<feature type="binding site" evidence="10">
    <location>
        <position position="199"/>
    </location>
    <ligand>
        <name>UDP-N-acetyl-alpha-D-glucosamine</name>
        <dbReference type="ChEBI" id="CHEBI:57705"/>
    </ligand>
</feature>
<dbReference type="CDD" id="cd03785">
    <property type="entry name" value="GT28_MurG"/>
    <property type="match status" value="1"/>
</dbReference>
<feature type="domain" description="Glycosyltransferase family 28 N-terminal" evidence="11">
    <location>
        <begin position="3"/>
        <end position="146"/>
    </location>
</feature>
<keyword evidence="1 10" id="KW-1003">Cell membrane</keyword>
<dbReference type="Proteomes" id="UP000516046">
    <property type="component" value="Chromosome"/>
</dbReference>
<dbReference type="Gene3D" id="3.40.50.2000">
    <property type="entry name" value="Glycogen Phosphorylase B"/>
    <property type="match status" value="2"/>
</dbReference>
<comment type="pathway">
    <text evidence="10">Cell wall biogenesis; peptidoglycan biosynthesis.</text>
</comment>
<dbReference type="RefSeq" id="WP_212507714.1">
    <property type="nucleotide sequence ID" value="NZ_CP060696.1"/>
</dbReference>
<dbReference type="GO" id="GO:0005886">
    <property type="term" value="C:plasma membrane"/>
    <property type="evidence" value="ECO:0007669"/>
    <property type="project" value="UniProtKB-SubCell"/>
</dbReference>
<dbReference type="InterPro" id="IPR007235">
    <property type="entry name" value="Glyco_trans_28_C"/>
</dbReference>
<dbReference type="HAMAP" id="MF_00033">
    <property type="entry name" value="MurG"/>
    <property type="match status" value="1"/>
</dbReference>
<evidence type="ECO:0000256" key="1">
    <source>
        <dbReference type="ARBA" id="ARBA00022475"/>
    </source>
</evidence>
<evidence type="ECO:0000256" key="6">
    <source>
        <dbReference type="ARBA" id="ARBA00022984"/>
    </source>
</evidence>
<dbReference type="EC" id="2.4.1.227" evidence="10"/>
<evidence type="ECO:0000259" key="12">
    <source>
        <dbReference type="Pfam" id="PF04101"/>
    </source>
</evidence>
<keyword evidence="2 10" id="KW-0132">Cell division</keyword>
<comment type="function">
    <text evidence="10">Cell wall formation. Catalyzes the transfer of a GlcNAc subunit on undecaprenyl-pyrophosphoryl-MurNAc-pentapeptide (lipid intermediate I) to form undecaprenyl-pyrophosphoryl-MurNAc-(pentapeptide)GlcNAc (lipid intermediate II).</text>
</comment>
<evidence type="ECO:0000256" key="9">
    <source>
        <dbReference type="ARBA" id="ARBA00023316"/>
    </source>
</evidence>
<dbReference type="Pfam" id="PF03033">
    <property type="entry name" value="Glyco_transf_28"/>
    <property type="match status" value="1"/>
</dbReference>
<proteinExistence type="inferred from homology"/>
<keyword evidence="9 10" id="KW-0961">Cell wall biogenesis/degradation</keyword>
<gene>
    <name evidence="10 13" type="primary">murG</name>
    <name evidence="13" type="ORF">H6X83_03090</name>
</gene>
<dbReference type="GO" id="GO:0005975">
    <property type="term" value="P:carbohydrate metabolic process"/>
    <property type="evidence" value="ECO:0007669"/>
    <property type="project" value="InterPro"/>
</dbReference>
<comment type="subcellular location">
    <subcellularLocation>
        <location evidence="10">Cell membrane</location>
        <topology evidence="10">Peripheral membrane protein</topology>
        <orientation evidence="10">Cytoplasmic side</orientation>
    </subcellularLocation>
</comment>
<evidence type="ECO:0000259" key="11">
    <source>
        <dbReference type="Pfam" id="PF03033"/>
    </source>
</evidence>
<keyword evidence="14" id="KW-1185">Reference proteome</keyword>
<feature type="binding site" evidence="10">
    <location>
        <position position="128"/>
    </location>
    <ligand>
        <name>UDP-N-acetyl-alpha-D-glucosamine</name>
        <dbReference type="ChEBI" id="CHEBI:57705"/>
    </ligand>
</feature>
<dbReference type="AlphaFoldDB" id="A0A7G9WIY6"/>
<keyword evidence="3 10" id="KW-0328">Glycosyltransferase</keyword>
<keyword evidence="7 10" id="KW-0472">Membrane</keyword>
<dbReference type="InterPro" id="IPR006009">
    <property type="entry name" value="GlcNAc_MurG"/>
</dbReference>
<sequence>MKILFAGGGTAGHINPALAIAGYVKEQEPDAQILYIGAKGGMEERLVPQAGFDFQSITISGFQRKPSLQNLKKNVKTIAHLFTSTAESKKILQEFKPDICVGTGGYVSGPVIREAMKLHIPAVIHEQNAFPGVTNKALSKNADRVMLANADAEKFMAKNARCILTGNPVRMAVIRADRQAARRKLGLDSRPLILSFGGSLGAQKINEAVLDLMQETAKTDSFQHIHAYGQYGGWFPEKLKECGADPADHPNFDIRPYIDDMPDCLAAADLVICRAGAITLSELQAKGRAALIIPSPNVAENHQYFNAMSMVNRGAAVILEEKDLSGAALIRKVKALFEKRETIPSLAANAQKMAILNTNERIYKILQEVLQERRAY</sequence>